<dbReference type="InterPro" id="IPR036390">
    <property type="entry name" value="WH_DNA-bd_sf"/>
</dbReference>
<dbReference type="PANTHER" id="PTHR43537:SF47">
    <property type="entry name" value="REGULATORY PROTEIN GNTR HTH"/>
    <property type="match status" value="1"/>
</dbReference>
<dbReference type="InterPro" id="IPR036388">
    <property type="entry name" value="WH-like_DNA-bd_sf"/>
</dbReference>
<dbReference type="PRINTS" id="PR00035">
    <property type="entry name" value="HTHGNTR"/>
</dbReference>
<dbReference type="InterPro" id="IPR011711">
    <property type="entry name" value="GntR_C"/>
</dbReference>
<feature type="domain" description="HTH gntR-type" evidence="4">
    <location>
        <begin position="13"/>
        <end position="81"/>
    </location>
</feature>
<name>A0A0A3IY87_9BACL</name>
<evidence type="ECO:0000256" key="1">
    <source>
        <dbReference type="ARBA" id="ARBA00023015"/>
    </source>
</evidence>
<dbReference type="PANTHER" id="PTHR43537">
    <property type="entry name" value="TRANSCRIPTIONAL REGULATOR, GNTR FAMILY"/>
    <property type="match status" value="1"/>
</dbReference>
<dbReference type="SMART" id="SM00895">
    <property type="entry name" value="FCD"/>
    <property type="match status" value="1"/>
</dbReference>
<dbReference type="Gene3D" id="1.20.120.530">
    <property type="entry name" value="GntR ligand-binding domain-like"/>
    <property type="match status" value="1"/>
</dbReference>
<dbReference type="OrthoDB" id="369138at2"/>
<dbReference type="InterPro" id="IPR000524">
    <property type="entry name" value="Tscrpt_reg_HTH_GntR"/>
</dbReference>
<dbReference type="AlphaFoldDB" id="A0A0A3IY87"/>
<dbReference type="RefSeq" id="WP_036178627.1">
    <property type="nucleotide sequence ID" value="NZ_AVCZ01000037.1"/>
</dbReference>
<evidence type="ECO:0000313" key="6">
    <source>
        <dbReference type="Proteomes" id="UP000030595"/>
    </source>
</evidence>
<evidence type="ECO:0000256" key="3">
    <source>
        <dbReference type="ARBA" id="ARBA00023163"/>
    </source>
</evidence>
<dbReference type="Proteomes" id="UP000030595">
    <property type="component" value="Unassembled WGS sequence"/>
</dbReference>
<dbReference type="SUPFAM" id="SSF46785">
    <property type="entry name" value="Winged helix' DNA-binding domain"/>
    <property type="match status" value="1"/>
</dbReference>
<protein>
    <submittedName>
        <fullName evidence="5">GntR family transcriptional regulator</fullName>
    </submittedName>
</protein>
<dbReference type="eggNOG" id="COG2186">
    <property type="taxonomic scope" value="Bacteria"/>
</dbReference>
<evidence type="ECO:0000313" key="5">
    <source>
        <dbReference type="EMBL" id="KGR89686.1"/>
    </source>
</evidence>
<dbReference type="Pfam" id="PF00392">
    <property type="entry name" value="GntR"/>
    <property type="match status" value="1"/>
</dbReference>
<dbReference type="InterPro" id="IPR008920">
    <property type="entry name" value="TF_FadR/GntR_C"/>
</dbReference>
<dbReference type="GO" id="GO:0003677">
    <property type="term" value="F:DNA binding"/>
    <property type="evidence" value="ECO:0007669"/>
    <property type="project" value="UniProtKB-KW"/>
</dbReference>
<organism evidence="5 6">
    <name type="scientific">Ureibacillus massiliensis 4400831 = CIP 108448 = CCUG 49529</name>
    <dbReference type="NCBI Taxonomy" id="1211035"/>
    <lineage>
        <taxon>Bacteria</taxon>
        <taxon>Bacillati</taxon>
        <taxon>Bacillota</taxon>
        <taxon>Bacilli</taxon>
        <taxon>Bacillales</taxon>
        <taxon>Caryophanaceae</taxon>
        <taxon>Ureibacillus</taxon>
    </lineage>
</organism>
<keyword evidence="1" id="KW-0805">Transcription regulation</keyword>
<comment type="caution">
    <text evidence="5">The sequence shown here is derived from an EMBL/GenBank/DDBJ whole genome shotgun (WGS) entry which is preliminary data.</text>
</comment>
<evidence type="ECO:0000259" key="4">
    <source>
        <dbReference type="PROSITE" id="PS50949"/>
    </source>
</evidence>
<dbReference type="EMBL" id="JPVQ01000037">
    <property type="protein sequence ID" value="KGR89686.1"/>
    <property type="molecule type" value="Genomic_DNA"/>
</dbReference>
<reference evidence="5 6" key="1">
    <citation type="submission" date="2014-02" db="EMBL/GenBank/DDBJ databases">
        <title>Draft genome sequence of Lysinibacillus massiliensis CCUG 49529.</title>
        <authorList>
            <person name="Zhang F."/>
            <person name="Wang G."/>
            <person name="Zhang L."/>
        </authorList>
    </citation>
    <scope>NUCLEOTIDE SEQUENCE [LARGE SCALE GENOMIC DNA]</scope>
    <source>
        <strain evidence="5 6">CCUG 49529</strain>
    </source>
</reference>
<dbReference type="Gene3D" id="1.10.10.10">
    <property type="entry name" value="Winged helix-like DNA-binding domain superfamily/Winged helix DNA-binding domain"/>
    <property type="match status" value="1"/>
</dbReference>
<evidence type="ECO:0000256" key="2">
    <source>
        <dbReference type="ARBA" id="ARBA00023125"/>
    </source>
</evidence>
<keyword evidence="3" id="KW-0804">Transcription</keyword>
<dbReference type="CDD" id="cd07377">
    <property type="entry name" value="WHTH_GntR"/>
    <property type="match status" value="1"/>
</dbReference>
<accession>A0A0A3IY87</accession>
<dbReference type="SUPFAM" id="SSF48008">
    <property type="entry name" value="GntR ligand-binding domain-like"/>
    <property type="match status" value="1"/>
</dbReference>
<keyword evidence="2" id="KW-0238">DNA-binding</keyword>
<dbReference type="SMART" id="SM00345">
    <property type="entry name" value="HTH_GNTR"/>
    <property type="match status" value="1"/>
</dbReference>
<dbReference type="PROSITE" id="PS50949">
    <property type="entry name" value="HTH_GNTR"/>
    <property type="match status" value="1"/>
</dbReference>
<keyword evidence="6" id="KW-1185">Reference proteome</keyword>
<gene>
    <name evidence="5" type="ORF">CD30_15810</name>
</gene>
<dbReference type="GO" id="GO:0003700">
    <property type="term" value="F:DNA-binding transcription factor activity"/>
    <property type="evidence" value="ECO:0007669"/>
    <property type="project" value="InterPro"/>
</dbReference>
<proteinExistence type="predicted"/>
<sequence length="223" mass="25512">MTSNSSFSKVPRRKLADVVLEQLQQRIFSGSYKVGDRLPPEPQLMEELGVGRSTLREVIQVLVHAGILEVKQGQGTHIISLEEKTSSFEDLLAKSDIQHVYEARAMLDKQVAELASKRRTNEDMLILKSFLDQRKRMLQEGNYNAYIEADVQFHLAIAKASHNPILESMYSAFIPTLRQILSKLILNTVDYQDNTLYHEKLYQAILNQNVKEAVEIISKNLER</sequence>
<dbReference type="Pfam" id="PF07729">
    <property type="entry name" value="FCD"/>
    <property type="match status" value="1"/>
</dbReference>